<keyword evidence="1" id="KW-1133">Transmembrane helix</keyword>
<evidence type="ECO:0000313" key="3">
    <source>
        <dbReference type="Proteomes" id="UP000198748"/>
    </source>
</evidence>
<keyword evidence="1" id="KW-0472">Membrane</keyword>
<protein>
    <submittedName>
        <fullName evidence="2">Uncharacterized protein</fullName>
    </submittedName>
</protein>
<feature type="transmembrane region" description="Helical" evidence="1">
    <location>
        <begin position="20"/>
        <end position="48"/>
    </location>
</feature>
<dbReference type="EMBL" id="FNAN01000030">
    <property type="protein sequence ID" value="SDH18257.1"/>
    <property type="molecule type" value="Genomic_DNA"/>
</dbReference>
<keyword evidence="1" id="KW-0812">Transmembrane</keyword>
<evidence type="ECO:0000256" key="1">
    <source>
        <dbReference type="SAM" id="Phobius"/>
    </source>
</evidence>
<accession>A0A1G8ABJ6</accession>
<evidence type="ECO:0000313" key="2">
    <source>
        <dbReference type="EMBL" id="SDH18257.1"/>
    </source>
</evidence>
<dbReference type="Proteomes" id="UP000198748">
    <property type="component" value="Unassembled WGS sequence"/>
</dbReference>
<sequence>MPFAEPKGHKKSLLSSRLRIFYIQQGLFTVHPCFFGKQSFFFFLVVGIRHAAVNRTNRSTLGFFMETNALGTFICNYIVKFV</sequence>
<dbReference type="AlphaFoldDB" id="A0A1G8ABJ6"/>
<name>A0A1G8ABJ6_9BACT</name>
<dbReference type="STRING" id="659014.SAMN04487996_13042"/>
<gene>
    <name evidence="2" type="ORF">SAMN04487996_13042</name>
</gene>
<reference evidence="3" key="1">
    <citation type="submission" date="2016-10" db="EMBL/GenBank/DDBJ databases">
        <authorList>
            <person name="Varghese N."/>
            <person name="Submissions S."/>
        </authorList>
    </citation>
    <scope>NUCLEOTIDE SEQUENCE [LARGE SCALE GENOMIC DNA]</scope>
    <source>
        <strain evidence="3">DSM 25329</strain>
    </source>
</reference>
<organism evidence="2 3">
    <name type="scientific">Dyadobacter soli</name>
    <dbReference type="NCBI Taxonomy" id="659014"/>
    <lineage>
        <taxon>Bacteria</taxon>
        <taxon>Pseudomonadati</taxon>
        <taxon>Bacteroidota</taxon>
        <taxon>Cytophagia</taxon>
        <taxon>Cytophagales</taxon>
        <taxon>Spirosomataceae</taxon>
        <taxon>Dyadobacter</taxon>
    </lineage>
</organism>
<keyword evidence="3" id="KW-1185">Reference proteome</keyword>
<proteinExistence type="predicted"/>